<organism evidence="2 3">
    <name type="scientific">Candidatus Kaiserbacteria bacterium CG10_big_fil_rev_8_21_14_0_10_59_10</name>
    <dbReference type="NCBI Taxonomy" id="1974612"/>
    <lineage>
        <taxon>Bacteria</taxon>
        <taxon>Candidatus Kaiseribacteriota</taxon>
    </lineage>
</organism>
<keyword evidence="1" id="KW-0812">Transmembrane</keyword>
<feature type="transmembrane region" description="Helical" evidence="1">
    <location>
        <begin position="20"/>
        <end position="42"/>
    </location>
</feature>
<comment type="caution">
    <text evidence="2">The sequence shown here is derived from an EMBL/GenBank/DDBJ whole genome shotgun (WGS) entry which is preliminary data.</text>
</comment>
<keyword evidence="1" id="KW-0472">Membrane</keyword>
<dbReference type="EMBL" id="PFBM01000012">
    <property type="protein sequence ID" value="PIR82555.1"/>
    <property type="molecule type" value="Genomic_DNA"/>
</dbReference>
<dbReference type="Proteomes" id="UP000231379">
    <property type="component" value="Unassembled WGS sequence"/>
</dbReference>
<protein>
    <submittedName>
        <fullName evidence="2">Uncharacterized protein</fullName>
    </submittedName>
</protein>
<name>A0A2H0U9V9_9BACT</name>
<proteinExistence type="predicted"/>
<dbReference type="AlphaFoldDB" id="A0A2H0U9V9"/>
<feature type="transmembrane region" description="Helical" evidence="1">
    <location>
        <begin position="81"/>
        <end position="110"/>
    </location>
</feature>
<gene>
    <name evidence="2" type="ORF">COU20_02025</name>
</gene>
<evidence type="ECO:0000313" key="3">
    <source>
        <dbReference type="Proteomes" id="UP000231379"/>
    </source>
</evidence>
<keyword evidence="1" id="KW-1133">Transmembrane helix</keyword>
<evidence type="ECO:0000256" key="1">
    <source>
        <dbReference type="SAM" id="Phobius"/>
    </source>
</evidence>
<sequence length="147" mass="15581">MTWNYPPDDRPRTAVEKPQLFALTIAACATGFAYAAALEFVLDGHMYALAFAGIPVLAAAGTLGAVSALCVSIFAPMNIPLWVKVLLSAMTAAFIPSAWIVVFVGALLYLSVERKIELTLQLGAPMFVCALIGVTIFFIAARLSGGR</sequence>
<evidence type="ECO:0000313" key="2">
    <source>
        <dbReference type="EMBL" id="PIR82555.1"/>
    </source>
</evidence>
<feature type="transmembrane region" description="Helical" evidence="1">
    <location>
        <begin position="49"/>
        <end position="75"/>
    </location>
</feature>
<reference evidence="3" key="1">
    <citation type="submission" date="2017-09" db="EMBL/GenBank/DDBJ databases">
        <title>Depth-based differentiation of microbial function through sediment-hosted aquifers and enrichment of novel symbionts in the deep terrestrial subsurface.</title>
        <authorList>
            <person name="Probst A.J."/>
            <person name="Ladd B."/>
            <person name="Jarett J.K."/>
            <person name="Geller-Mcgrath D.E."/>
            <person name="Sieber C.M.K."/>
            <person name="Emerson J.B."/>
            <person name="Anantharaman K."/>
            <person name="Thomas B.C."/>
            <person name="Malmstrom R."/>
            <person name="Stieglmeier M."/>
            <person name="Klingl A."/>
            <person name="Woyke T."/>
            <person name="Ryan C.M."/>
            <person name="Banfield J.F."/>
        </authorList>
    </citation>
    <scope>NUCLEOTIDE SEQUENCE [LARGE SCALE GENOMIC DNA]</scope>
</reference>
<accession>A0A2H0U9V9</accession>
<feature type="transmembrane region" description="Helical" evidence="1">
    <location>
        <begin position="122"/>
        <end position="141"/>
    </location>
</feature>